<name>A0A1K0IHZ2_CUPNE</name>
<proteinExistence type="predicted"/>
<dbReference type="Pfam" id="PF05437">
    <property type="entry name" value="AzlD"/>
    <property type="match status" value="1"/>
</dbReference>
<dbReference type="EMBL" id="FMSH01000284">
    <property type="protein sequence ID" value="SCU77024.1"/>
    <property type="molecule type" value="Genomic_DNA"/>
</dbReference>
<feature type="transmembrane region" description="Helical" evidence="1">
    <location>
        <begin position="40"/>
        <end position="58"/>
    </location>
</feature>
<organism evidence="2">
    <name type="scientific">Cupriavidus necator</name>
    <name type="common">Alcaligenes eutrophus</name>
    <name type="synonym">Ralstonia eutropha</name>
    <dbReference type="NCBI Taxonomy" id="106590"/>
    <lineage>
        <taxon>Bacteria</taxon>
        <taxon>Pseudomonadati</taxon>
        <taxon>Pseudomonadota</taxon>
        <taxon>Betaproteobacteria</taxon>
        <taxon>Burkholderiales</taxon>
        <taxon>Burkholderiaceae</taxon>
        <taxon>Cupriavidus</taxon>
    </lineage>
</organism>
<feature type="transmembrane region" description="Helical" evidence="1">
    <location>
        <begin position="89"/>
        <end position="107"/>
    </location>
</feature>
<keyword evidence="1" id="KW-0472">Membrane</keyword>
<accession>A0A1K0IHZ2</accession>
<keyword evidence="1" id="KW-0812">Transmembrane</keyword>
<dbReference type="AlphaFoldDB" id="A0A1K0IHZ2"/>
<dbReference type="InterPro" id="IPR008407">
    <property type="entry name" value="Brnchd-chn_aa_trnsp_AzlD"/>
</dbReference>
<evidence type="ECO:0000313" key="2">
    <source>
        <dbReference type="EMBL" id="SCU77024.1"/>
    </source>
</evidence>
<feature type="transmembrane region" description="Helical" evidence="1">
    <location>
        <begin position="6"/>
        <end position="28"/>
    </location>
</feature>
<keyword evidence="1" id="KW-1133">Transmembrane helix</keyword>
<reference evidence="2" key="1">
    <citation type="submission" date="2016-09" db="EMBL/GenBank/DDBJ databases">
        <authorList>
            <person name="Capua I."/>
            <person name="De Benedictis P."/>
            <person name="Joannis T."/>
            <person name="Lombin L.H."/>
            <person name="Cattoli G."/>
        </authorList>
    </citation>
    <scope>NUCLEOTIDE SEQUENCE</scope>
    <source>
        <strain evidence="2">B9</strain>
    </source>
</reference>
<sequence>MSHLEIWIAILGMAVVTIVTRALFLMAGEHVTVPDRIARALRYAPAAALAAIILPDLMTWQGHFTVAFSNDKLMAGIAATLFYLQTRKMVGMIMVGMAVYTALRLLGG</sequence>
<protein>
    <submittedName>
        <fullName evidence="2">Membrane protein</fullName>
    </submittedName>
</protein>
<evidence type="ECO:0000256" key="1">
    <source>
        <dbReference type="SAM" id="Phobius"/>
    </source>
</evidence>
<gene>
    <name evidence="2" type="ORF">CNECB9_3540004</name>
</gene>
<dbReference type="RefSeq" id="WP_340526726.1">
    <property type="nucleotide sequence ID" value="NZ_FMSH01000284.1"/>
</dbReference>